<feature type="chain" id="PRO_5042271321" description="AA1-like domain-containing protein" evidence="5">
    <location>
        <begin position="20"/>
        <end position="191"/>
    </location>
</feature>
<feature type="signal peptide" evidence="5">
    <location>
        <begin position="1"/>
        <end position="19"/>
    </location>
</feature>
<evidence type="ECO:0000256" key="5">
    <source>
        <dbReference type="SAM" id="SignalP"/>
    </source>
</evidence>
<sequence length="191" mass="21086">MHCRTLFTLLPLLGLTATASPISTRVAEATEAAGCSDISFKSMLWTASNFDFHASFIYSTPAHLSSRGGYASFDLFNPADQSTTHCDAASSQFPDYFFDGTVQYKCNDTRSSFDFNRISGQLRVNQSWVCSDQDPQDPITFTGRGDVNLTLDCTDTTWVNPEWTIGEIYSSRDIKCAPVESEIKPTELSVA</sequence>
<protein>
    <recommendedName>
        <fullName evidence="6">AA1-like domain-containing protein</fullName>
    </recommendedName>
</protein>
<dbReference type="AlphaFoldDB" id="A0AAD4EPJ5"/>
<gene>
    <name evidence="7" type="ORF">NEMBOFW57_009520</name>
</gene>
<evidence type="ECO:0000259" key="6">
    <source>
        <dbReference type="Pfam" id="PF16541"/>
    </source>
</evidence>
<evidence type="ECO:0000256" key="3">
    <source>
        <dbReference type="ARBA" id="ARBA00022729"/>
    </source>
</evidence>
<keyword evidence="3 5" id="KW-0732">Signal</keyword>
<proteinExistence type="predicted"/>
<evidence type="ECO:0000256" key="4">
    <source>
        <dbReference type="ARBA" id="ARBA00023157"/>
    </source>
</evidence>
<comment type="caution">
    <text evidence="7">The sequence shown here is derived from an EMBL/GenBank/DDBJ whole genome shotgun (WGS) entry which is preliminary data.</text>
</comment>
<comment type="subcellular location">
    <subcellularLocation>
        <location evidence="1">Secreted</location>
    </subcellularLocation>
</comment>
<accession>A0AAD4EPJ5</accession>
<keyword evidence="8" id="KW-1185">Reference proteome</keyword>
<name>A0AAD4EPJ5_9PEZI</name>
<keyword evidence="2" id="KW-0964">Secreted</keyword>
<evidence type="ECO:0000313" key="8">
    <source>
        <dbReference type="Proteomes" id="UP001197093"/>
    </source>
</evidence>
<dbReference type="EMBL" id="JAHCVI010000005">
    <property type="protein sequence ID" value="KAG7284905.1"/>
    <property type="molecule type" value="Genomic_DNA"/>
</dbReference>
<dbReference type="Proteomes" id="UP001197093">
    <property type="component" value="Unassembled WGS sequence"/>
</dbReference>
<evidence type="ECO:0000313" key="7">
    <source>
        <dbReference type="EMBL" id="KAG7284905.1"/>
    </source>
</evidence>
<evidence type="ECO:0000256" key="2">
    <source>
        <dbReference type="ARBA" id="ARBA00022525"/>
    </source>
</evidence>
<dbReference type="GO" id="GO:0005576">
    <property type="term" value="C:extracellular region"/>
    <property type="evidence" value="ECO:0007669"/>
    <property type="project" value="UniProtKB-SubCell"/>
</dbReference>
<dbReference type="Pfam" id="PF16541">
    <property type="entry name" value="AltA1"/>
    <property type="match status" value="1"/>
</dbReference>
<dbReference type="InterPro" id="IPR032382">
    <property type="entry name" value="AltA1"/>
</dbReference>
<feature type="domain" description="AA1-like" evidence="6">
    <location>
        <begin position="50"/>
        <end position="176"/>
    </location>
</feature>
<reference evidence="7" key="1">
    <citation type="submission" date="2023-02" db="EMBL/GenBank/DDBJ databases">
        <authorList>
            <person name="Palmer J.M."/>
        </authorList>
    </citation>
    <scope>NUCLEOTIDE SEQUENCE</scope>
    <source>
        <strain evidence="7">FW57</strain>
    </source>
</reference>
<keyword evidence="4" id="KW-1015">Disulfide bond</keyword>
<evidence type="ECO:0000256" key="1">
    <source>
        <dbReference type="ARBA" id="ARBA00004613"/>
    </source>
</evidence>
<organism evidence="7 8">
    <name type="scientific">Staphylotrichum longicolle</name>
    <dbReference type="NCBI Taxonomy" id="669026"/>
    <lineage>
        <taxon>Eukaryota</taxon>
        <taxon>Fungi</taxon>
        <taxon>Dikarya</taxon>
        <taxon>Ascomycota</taxon>
        <taxon>Pezizomycotina</taxon>
        <taxon>Sordariomycetes</taxon>
        <taxon>Sordariomycetidae</taxon>
        <taxon>Sordariales</taxon>
        <taxon>Chaetomiaceae</taxon>
        <taxon>Staphylotrichum</taxon>
    </lineage>
</organism>